<feature type="transmembrane region" description="Helical" evidence="1">
    <location>
        <begin position="406"/>
        <end position="427"/>
    </location>
</feature>
<accession>A0A917NH56</accession>
<dbReference type="GO" id="GO:0005886">
    <property type="term" value="C:plasma membrane"/>
    <property type="evidence" value="ECO:0007669"/>
    <property type="project" value="TreeGrafter"/>
</dbReference>
<dbReference type="AlphaFoldDB" id="A0A917NH56"/>
<dbReference type="Proteomes" id="UP000661507">
    <property type="component" value="Unassembled WGS sequence"/>
</dbReference>
<evidence type="ECO:0000313" key="2">
    <source>
        <dbReference type="EMBL" id="GGJ00135.1"/>
    </source>
</evidence>
<sequence length="428" mass="45738">MMQGSLTIPDPDADLRRSLRRHRLLATGMLGGMAGLLVGTYFMPAGYWTDLLQASAKAGVVGGLADWFAVTALFRHPLGIPIPHTAIVPNQKERLGRALGRFVSSHVFTETELRRVIAQLDLARIVQKFLADPAASRPAAEALAASMPKLLASLEDGRARKLLVRLLPRIVSGPAGARLVARVLRAFVASGRHQEVFSLAIGQLKVLLTAREESLRTVIEQRIRAEGGAVIGWLAGATVAKRVLAAINNELGKVEPEDSDLRAAFAEWLGHEIERLETDPERAAAIGRVLREALAHPSVAVWLLDVWGRLRAALLADAARPDGRTVTLLSGLFANAGALLADDPAAREKLNRSVEGVLLRLLPSAQAQLSDFIAGVVGNWDAKSAADKIELRVGADLQYVRINGTLVGFLAGGALFALLSAVFGRVAG</sequence>
<dbReference type="EMBL" id="BMKW01000001">
    <property type="protein sequence ID" value="GGJ00135.1"/>
    <property type="molecule type" value="Genomic_DNA"/>
</dbReference>
<reference evidence="2" key="2">
    <citation type="submission" date="2020-09" db="EMBL/GenBank/DDBJ databases">
        <authorList>
            <person name="Sun Q."/>
            <person name="Zhou Y."/>
        </authorList>
    </citation>
    <scope>NUCLEOTIDE SEQUENCE</scope>
    <source>
        <strain evidence="2">CGMCC 1.3617</strain>
    </source>
</reference>
<reference evidence="2" key="1">
    <citation type="journal article" date="2014" name="Int. J. Syst. Evol. Microbiol.">
        <title>Complete genome sequence of Corynebacterium casei LMG S-19264T (=DSM 44701T), isolated from a smear-ripened cheese.</title>
        <authorList>
            <consortium name="US DOE Joint Genome Institute (JGI-PGF)"/>
            <person name="Walter F."/>
            <person name="Albersmeier A."/>
            <person name="Kalinowski J."/>
            <person name="Ruckert C."/>
        </authorList>
    </citation>
    <scope>NUCLEOTIDE SEQUENCE</scope>
    <source>
        <strain evidence="2">CGMCC 1.3617</strain>
    </source>
</reference>
<evidence type="ECO:0000313" key="3">
    <source>
        <dbReference type="Proteomes" id="UP000661507"/>
    </source>
</evidence>
<organism evidence="2 3">
    <name type="scientific">Neoroseomonas lacus</name>
    <dbReference type="NCBI Taxonomy" id="287609"/>
    <lineage>
        <taxon>Bacteria</taxon>
        <taxon>Pseudomonadati</taxon>
        <taxon>Pseudomonadota</taxon>
        <taxon>Alphaproteobacteria</taxon>
        <taxon>Acetobacterales</taxon>
        <taxon>Acetobacteraceae</taxon>
        <taxon>Neoroseomonas</taxon>
    </lineage>
</organism>
<keyword evidence="1" id="KW-0812">Transmembrane</keyword>
<proteinExistence type="predicted"/>
<evidence type="ECO:0000256" key="1">
    <source>
        <dbReference type="SAM" id="Phobius"/>
    </source>
</evidence>
<keyword evidence="1" id="KW-0472">Membrane</keyword>
<gene>
    <name evidence="2" type="ORF">GCM10011320_03660</name>
</gene>
<dbReference type="PANTHER" id="PTHR38442:SF1">
    <property type="entry name" value="INNER MEMBRANE PROTEIN"/>
    <property type="match status" value="1"/>
</dbReference>
<feature type="transmembrane region" description="Helical" evidence="1">
    <location>
        <begin position="24"/>
        <end position="42"/>
    </location>
</feature>
<dbReference type="InterPro" id="IPR007383">
    <property type="entry name" value="DUF445"/>
</dbReference>
<dbReference type="PANTHER" id="PTHR38442">
    <property type="entry name" value="INNER MEMBRANE PROTEIN-RELATED"/>
    <property type="match status" value="1"/>
</dbReference>
<protein>
    <submittedName>
        <fullName evidence="2">Membrane protein</fullName>
    </submittedName>
</protein>
<keyword evidence="1" id="KW-1133">Transmembrane helix</keyword>
<dbReference type="RefSeq" id="WP_188965196.1">
    <property type="nucleotide sequence ID" value="NZ_BMKW01000001.1"/>
</dbReference>
<keyword evidence="3" id="KW-1185">Reference proteome</keyword>
<dbReference type="Pfam" id="PF04286">
    <property type="entry name" value="DUF445"/>
    <property type="match status" value="1"/>
</dbReference>
<name>A0A917NH56_9PROT</name>
<comment type="caution">
    <text evidence="2">The sequence shown here is derived from an EMBL/GenBank/DDBJ whole genome shotgun (WGS) entry which is preliminary data.</text>
</comment>